<keyword evidence="4" id="KW-1185">Reference proteome</keyword>
<dbReference type="InterPro" id="IPR005119">
    <property type="entry name" value="LysR_subst-bd"/>
</dbReference>
<accession>A0A422QFB0</accession>
<dbReference type="GO" id="GO:0006351">
    <property type="term" value="P:DNA-templated transcription"/>
    <property type="evidence" value="ECO:0007669"/>
    <property type="project" value="TreeGrafter"/>
</dbReference>
<gene>
    <name evidence="3" type="ORF">NM04_21920</name>
</gene>
<evidence type="ECO:0000313" key="3">
    <source>
        <dbReference type="EMBL" id="RNF28677.1"/>
    </source>
</evidence>
<evidence type="ECO:0000256" key="1">
    <source>
        <dbReference type="ARBA" id="ARBA00009437"/>
    </source>
</evidence>
<organism evidence="3 4">
    <name type="scientific">Massilia aurea</name>
    <dbReference type="NCBI Taxonomy" id="373040"/>
    <lineage>
        <taxon>Bacteria</taxon>
        <taxon>Pseudomonadati</taxon>
        <taxon>Pseudomonadota</taxon>
        <taxon>Betaproteobacteria</taxon>
        <taxon>Burkholderiales</taxon>
        <taxon>Oxalobacteraceae</taxon>
        <taxon>Telluria group</taxon>
        <taxon>Massilia</taxon>
    </lineage>
</organism>
<dbReference type="EMBL" id="JSAB01000308">
    <property type="protein sequence ID" value="RNF28677.1"/>
    <property type="molecule type" value="Genomic_DNA"/>
</dbReference>
<evidence type="ECO:0000313" key="4">
    <source>
        <dbReference type="Proteomes" id="UP000283254"/>
    </source>
</evidence>
<name>A0A422QFB0_9BURK</name>
<comment type="caution">
    <text evidence="3">The sequence shown here is derived from an EMBL/GenBank/DDBJ whole genome shotgun (WGS) entry which is preliminary data.</text>
</comment>
<dbReference type="PANTHER" id="PTHR30537">
    <property type="entry name" value="HTH-TYPE TRANSCRIPTIONAL REGULATOR"/>
    <property type="match status" value="1"/>
</dbReference>
<feature type="non-terminal residue" evidence="3">
    <location>
        <position position="1"/>
    </location>
</feature>
<dbReference type="RefSeq" id="WP_229415076.1">
    <property type="nucleotide sequence ID" value="NZ_JSAB01000308.1"/>
</dbReference>
<dbReference type="Pfam" id="PF03466">
    <property type="entry name" value="LysR_substrate"/>
    <property type="match status" value="1"/>
</dbReference>
<dbReference type="Gene3D" id="3.40.190.290">
    <property type="match status" value="1"/>
</dbReference>
<sequence>AERYDAGVRMGEHVDKDMIAVRIAPDFRAAIVGSPAYFKNHPIPKTPQELIAHQCINLSLSASRGHYVWHFIKEERELKVRVDGAVAFNSISMLKDAALAGFGLAYLPEDEVQICIKEGSLVRVLEDWCPLFPGYHLYYPSRRQQAPAFALFVEALRHNATQK</sequence>
<dbReference type="Proteomes" id="UP000283254">
    <property type="component" value="Unassembled WGS sequence"/>
</dbReference>
<comment type="similarity">
    <text evidence="1">Belongs to the LysR transcriptional regulatory family.</text>
</comment>
<proteinExistence type="inferred from homology"/>
<reference evidence="3" key="1">
    <citation type="submission" date="2014-10" db="EMBL/GenBank/DDBJ databases">
        <title>Massilia sp. genome.</title>
        <authorList>
            <person name="Xu B."/>
            <person name="Dai L."/>
            <person name="Huang Z."/>
        </authorList>
    </citation>
    <scope>NUCLEOTIDE SEQUENCE [LARGE SCALE GENOMIC DNA]</scope>
    <source>
        <strain evidence="3">CFS-1</strain>
    </source>
</reference>
<evidence type="ECO:0000259" key="2">
    <source>
        <dbReference type="Pfam" id="PF03466"/>
    </source>
</evidence>
<protein>
    <submittedName>
        <fullName evidence="3">LysR family transcriptional regulator</fullName>
    </submittedName>
</protein>
<dbReference type="GO" id="GO:0003700">
    <property type="term" value="F:DNA-binding transcription factor activity"/>
    <property type="evidence" value="ECO:0007669"/>
    <property type="project" value="TreeGrafter"/>
</dbReference>
<dbReference type="GO" id="GO:0043565">
    <property type="term" value="F:sequence-specific DNA binding"/>
    <property type="evidence" value="ECO:0007669"/>
    <property type="project" value="TreeGrafter"/>
</dbReference>
<dbReference type="PANTHER" id="PTHR30537:SF1">
    <property type="entry name" value="HTH-TYPE TRANSCRIPTIONAL REGULATOR PGRR"/>
    <property type="match status" value="1"/>
</dbReference>
<dbReference type="InterPro" id="IPR058163">
    <property type="entry name" value="LysR-type_TF_proteobact-type"/>
</dbReference>
<dbReference type="AlphaFoldDB" id="A0A422QFB0"/>
<feature type="domain" description="LysR substrate-binding" evidence="2">
    <location>
        <begin position="3"/>
        <end position="159"/>
    </location>
</feature>
<dbReference type="SUPFAM" id="SSF53850">
    <property type="entry name" value="Periplasmic binding protein-like II"/>
    <property type="match status" value="1"/>
</dbReference>